<evidence type="ECO:0000313" key="3">
    <source>
        <dbReference type="Proteomes" id="UP000063919"/>
    </source>
</evidence>
<dbReference type="RefSeq" id="WP_053946009.1">
    <property type="nucleotide sequence ID" value="NZ_CP012622.1"/>
</dbReference>
<sequence length="221" mass="26591">MKKNGLSGKAIIKKGKQLYKENNNNSNFKKIIEILYLNDFSFFPNYSDIEEKYYKYDFLEGVTLETVQTMPLKSTLKILDIILEYQSFYKTNENKVIVHGDISPVNIIFDDNLIPIKVIDWDGCYFGSKYEDIGYICLLWVNFGDDKQEHAKYIDEIKIIFKYLKYNLQDIIEVKNIILNRIEKDKRYLKDNPRKREIEYWSNYVKKWIQIYWKGIEDEFS</sequence>
<accession>A0A0M3SJ75</accession>
<reference evidence="2 3" key="1">
    <citation type="journal article" date="2015" name="Genome Announc.">
        <title>Complete Genome Sequence of Spiroplasma cantharicola CC-1T (DSM 21588), a Bacterium Isolated from Soldier Beetle (Cantharis carolinus).</title>
        <authorList>
            <person name="Lo W.S."/>
            <person name="Liu P.Y."/>
            <person name="Kuo C.H."/>
        </authorList>
    </citation>
    <scope>NUCLEOTIDE SEQUENCE [LARGE SCALE GENOMIC DNA]</scope>
    <source>
        <strain evidence="2 3">CC-1</strain>
    </source>
</reference>
<protein>
    <recommendedName>
        <fullName evidence="1">Aminoglycoside phosphotransferase domain-containing protein</fullName>
    </recommendedName>
</protein>
<evidence type="ECO:0000259" key="1">
    <source>
        <dbReference type="Pfam" id="PF01636"/>
    </source>
</evidence>
<organism evidence="2 3">
    <name type="scientific">Spiroplasma cantharicola</name>
    <dbReference type="NCBI Taxonomy" id="362837"/>
    <lineage>
        <taxon>Bacteria</taxon>
        <taxon>Bacillati</taxon>
        <taxon>Mycoplasmatota</taxon>
        <taxon>Mollicutes</taxon>
        <taxon>Entomoplasmatales</taxon>
        <taxon>Spiroplasmataceae</taxon>
        <taxon>Spiroplasma</taxon>
    </lineage>
</organism>
<dbReference type="Proteomes" id="UP000063919">
    <property type="component" value="Chromosome"/>
</dbReference>
<dbReference type="KEGG" id="scj:SCANT_v1c03340"/>
<proteinExistence type="predicted"/>
<dbReference type="InterPro" id="IPR002575">
    <property type="entry name" value="Aminoglycoside_PTrfase"/>
</dbReference>
<dbReference type="PATRIC" id="fig|362837.3.peg.336"/>
<dbReference type="EMBL" id="CP012622">
    <property type="protein sequence ID" value="ALD66244.1"/>
    <property type="molecule type" value="Genomic_DNA"/>
</dbReference>
<keyword evidence="3" id="KW-1185">Reference proteome</keyword>
<feature type="domain" description="Aminoglycoside phosphotransferase" evidence="1">
    <location>
        <begin position="92"/>
        <end position="147"/>
    </location>
</feature>
<dbReference type="Gene3D" id="3.90.1200.10">
    <property type="match status" value="1"/>
</dbReference>
<dbReference type="AlphaFoldDB" id="A0A0M3SJ75"/>
<dbReference type="InterPro" id="IPR011009">
    <property type="entry name" value="Kinase-like_dom_sf"/>
</dbReference>
<gene>
    <name evidence="2" type="ORF">SCANT_v1c03340</name>
</gene>
<evidence type="ECO:0000313" key="2">
    <source>
        <dbReference type="EMBL" id="ALD66244.1"/>
    </source>
</evidence>
<name>A0A0M3SJ75_9MOLU</name>
<dbReference type="OrthoDB" id="389675at2"/>
<dbReference type="Pfam" id="PF01636">
    <property type="entry name" value="APH"/>
    <property type="match status" value="1"/>
</dbReference>
<dbReference type="STRING" id="362837.SCANT_v1c03340"/>
<dbReference type="SUPFAM" id="SSF56112">
    <property type="entry name" value="Protein kinase-like (PK-like)"/>
    <property type="match status" value="1"/>
</dbReference>